<evidence type="ECO:0000313" key="2">
    <source>
        <dbReference type="Proteomes" id="UP000825935"/>
    </source>
</evidence>
<dbReference type="AlphaFoldDB" id="A0A8T2UM49"/>
<accession>A0A8T2UM49</accession>
<comment type="caution">
    <text evidence="1">The sequence shown here is derived from an EMBL/GenBank/DDBJ whole genome shotgun (WGS) entry which is preliminary data.</text>
</comment>
<keyword evidence="2" id="KW-1185">Reference proteome</keyword>
<proteinExistence type="predicted"/>
<sequence length="113" mass="13478">MYGLPCMMRKDCDILVFFYTQLISLTKMIIPANRWRTWQPQILLLLGAHEQKRLVSDIDVAWSTRTEKTCTLEGEVIGNICRDRMVLYERPTKRRKCKHPFIYFNNEKGFSLF</sequence>
<protein>
    <submittedName>
        <fullName evidence="1">Uncharacterized protein</fullName>
    </submittedName>
</protein>
<name>A0A8T2UM49_CERRI</name>
<organism evidence="1 2">
    <name type="scientific">Ceratopteris richardii</name>
    <name type="common">Triangle waterfern</name>
    <dbReference type="NCBI Taxonomy" id="49495"/>
    <lineage>
        <taxon>Eukaryota</taxon>
        <taxon>Viridiplantae</taxon>
        <taxon>Streptophyta</taxon>
        <taxon>Embryophyta</taxon>
        <taxon>Tracheophyta</taxon>
        <taxon>Polypodiopsida</taxon>
        <taxon>Polypodiidae</taxon>
        <taxon>Polypodiales</taxon>
        <taxon>Pteridineae</taxon>
        <taxon>Pteridaceae</taxon>
        <taxon>Parkerioideae</taxon>
        <taxon>Ceratopteris</taxon>
    </lineage>
</organism>
<dbReference type="Proteomes" id="UP000825935">
    <property type="component" value="Chromosome 5"/>
</dbReference>
<evidence type="ECO:0000313" key="1">
    <source>
        <dbReference type="EMBL" id="KAH7436502.1"/>
    </source>
</evidence>
<gene>
    <name evidence="1" type="ORF">KP509_05G022900</name>
</gene>
<dbReference type="EMBL" id="CM035410">
    <property type="protein sequence ID" value="KAH7436502.1"/>
    <property type="molecule type" value="Genomic_DNA"/>
</dbReference>
<reference evidence="1" key="1">
    <citation type="submission" date="2021-08" db="EMBL/GenBank/DDBJ databases">
        <title>WGS assembly of Ceratopteris richardii.</title>
        <authorList>
            <person name="Marchant D.B."/>
            <person name="Chen G."/>
            <person name="Jenkins J."/>
            <person name="Shu S."/>
            <person name="Leebens-Mack J."/>
            <person name="Grimwood J."/>
            <person name="Schmutz J."/>
            <person name="Soltis P."/>
            <person name="Soltis D."/>
            <person name="Chen Z.-H."/>
        </authorList>
    </citation>
    <scope>NUCLEOTIDE SEQUENCE</scope>
    <source>
        <strain evidence="1">Whitten #5841</strain>
        <tissue evidence="1">Leaf</tissue>
    </source>
</reference>